<dbReference type="GO" id="GO:0005975">
    <property type="term" value="P:carbohydrate metabolic process"/>
    <property type="evidence" value="ECO:0007669"/>
    <property type="project" value="UniProtKB-UniRule"/>
</dbReference>
<dbReference type="GO" id="GO:0005829">
    <property type="term" value="C:cytosol"/>
    <property type="evidence" value="ECO:0007669"/>
    <property type="project" value="TreeGrafter"/>
</dbReference>
<dbReference type="InterPro" id="IPR005855">
    <property type="entry name" value="GFAT"/>
</dbReference>
<dbReference type="CDD" id="cd05008">
    <property type="entry name" value="SIS_GlmS_GlmD_1"/>
    <property type="match status" value="1"/>
</dbReference>
<dbReference type="AlphaFoldDB" id="A0A5D8QF21"/>
<feature type="domain" description="SIS" evidence="13">
    <location>
        <begin position="456"/>
        <end position="597"/>
    </location>
</feature>
<dbReference type="InterPro" id="IPR029055">
    <property type="entry name" value="Ntn_hydrolases_N"/>
</dbReference>
<feature type="transmembrane region" description="Helical" evidence="11">
    <location>
        <begin position="569"/>
        <end position="588"/>
    </location>
</feature>
<dbReference type="SUPFAM" id="SSF53697">
    <property type="entry name" value="SIS domain"/>
    <property type="match status" value="1"/>
</dbReference>
<evidence type="ECO:0000256" key="8">
    <source>
        <dbReference type="ARBA" id="ARBA00022737"/>
    </source>
</evidence>
<organism evidence="14 15">
    <name type="scientific">Calorimonas adulescens</name>
    <dbReference type="NCBI Taxonomy" id="2606906"/>
    <lineage>
        <taxon>Bacteria</taxon>
        <taxon>Bacillati</taxon>
        <taxon>Bacillota</taxon>
        <taxon>Clostridia</taxon>
        <taxon>Thermoanaerobacterales</taxon>
        <taxon>Thermoanaerobacteraceae</taxon>
        <taxon>Calorimonas</taxon>
    </lineage>
</organism>
<dbReference type="GO" id="GO:0006487">
    <property type="term" value="P:protein N-linked glycosylation"/>
    <property type="evidence" value="ECO:0007669"/>
    <property type="project" value="TreeGrafter"/>
</dbReference>
<evidence type="ECO:0000256" key="6">
    <source>
        <dbReference type="ARBA" id="ARBA00022576"/>
    </source>
</evidence>
<comment type="subunit">
    <text evidence="10">Homodimer.</text>
</comment>
<dbReference type="InterPro" id="IPR047084">
    <property type="entry name" value="GFAT_N"/>
</dbReference>
<feature type="initiator methionine" description="Removed" evidence="10">
    <location>
        <position position="1"/>
    </location>
</feature>
<dbReference type="PANTHER" id="PTHR10937">
    <property type="entry name" value="GLUCOSAMINE--FRUCTOSE-6-PHOSPHATE AMINOTRANSFERASE, ISOMERIZING"/>
    <property type="match status" value="1"/>
</dbReference>
<feature type="domain" description="SIS" evidence="13">
    <location>
        <begin position="283"/>
        <end position="423"/>
    </location>
</feature>
<feature type="active site" description="For Fru-6P isomerization activity" evidence="10">
    <location>
        <position position="602"/>
    </location>
</feature>
<dbReference type="GO" id="GO:0006047">
    <property type="term" value="P:UDP-N-acetylglucosamine metabolic process"/>
    <property type="evidence" value="ECO:0007669"/>
    <property type="project" value="TreeGrafter"/>
</dbReference>
<dbReference type="PANTHER" id="PTHR10937:SF0">
    <property type="entry name" value="GLUTAMINE--FRUCTOSE-6-PHOSPHATE TRANSAMINASE (ISOMERIZING)"/>
    <property type="match status" value="1"/>
</dbReference>
<dbReference type="Proteomes" id="UP000322976">
    <property type="component" value="Unassembled WGS sequence"/>
</dbReference>
<dbReference type="GO" id="GO:0046349">
    <property type="term" value="P:amino sugar biosynthetic process"/>
    <property type="evidence" value="ECO:0007669"/>
    <property type="project" value="UniProtKB-ARBA"/>
</dbReference>
<dbReference type="InterPro" id="IPR001347">
    <property type="entry name" value="SIS_dom"/>
</dbReference>
<dbReference type="RefSeq" id="WP_149545130.1">
    <property type="nucleotide sequence ID" value="NZ_VTPS01000008.1"/>
</dbReference>
<reference evidence="14 15" key="1">
    <citation type="submission" date="2019-08" db="EMBL/GenBank/DDBJ databases">
        <title>Calorimonas adulescens gen. nov., sp. nov., an anaerobic thermophilic bacterium from Sakhalin hot spring.</title>
        <authorList>
            <person name="Khomyakova M.A."/>
            <person name="Merkel A.Y."/>
            <person name="Novikov A."/>
            <person name="Bonch-Osmolovskaya E.A."/>
            <person name="Slobodkin A.I."/>
        </authorList>
    </citation>
    <scope>NUCLEOTIDE SEQUENCE [LARGE SCALE GENOMIC DNA]</scope>
    <source>
        <strain evidence="14 15">A05MB</strain>
    </source>
</reference>
<dbReference type="CDD" id="cd00714">
    <property type="entry name" value="GFAT"/>
    <property type="match status" value="1"/>
</dbReference>
<evidence type="ECO:0000256" key="5">
    <source>
        <dbReference type="ARBA" id="ARBA00022490"/>
    </source>
</evidence>
<evidence type="ECO:0000256" key="1">
    <source>
        <dbReference type="ARBA" id="ARBA00001031"/>
    </source>
</evidence>
<dbReference type="HAMAP" id="MF_00164">
    <property type="entry name" value="GlmS"/>
    <property type="match status" value="1"/>
</dbReference>
<keyword evidence="8" id="KW-0677">Repeat</keyword>
<evidence type="ECO:0000259" key="13">
    <source>
        <dbReference type="PROSITE" id="PS51464"/>
    </source>
</evidence>
<evidence type="ECO:0000313" key="15">
    <source>
        <dbReference type="Proteomes" id="UP000322976"/>
    </source>
</evidence>
<dbReference type="InterPro" id="IPR035466">
    <property type="entry name" value="GlmS/AgaS_SIS"/>
</dbReference>
<comment type="catalytic activity">
    <reaction evidence="1 10">
        <text>D-fructose 6-phosphate + L-glutamine = D-glucosamine 6-phosphate + L-glutamate</text>
        <dbReference type="Rhea" id="RHEA:13237"/>
        <dbReference type="ChEBI" id="CHEBI:29985"/>
        <dbReference type="ChEBI" id="CHEBI:58359"/>
        <dbReference type="ChEBI" id="CHEBI:58725"/>
        <dbReference type="ChEBI" id="CHEBI:61527"/>
        <dbReference type="EC" id="2.6.1.16"/>
    </reaction>
</comment>
<dbReference type="NCBIfam" id="TIGR01135">
    <property type="entry name" value="glmS"/>
    <property type="match status" value="1"/>
</dbReference>
<sequence>MCGIVGYIGEKDVTDILISGLKRLEYRGYDSAGVAVYDGENINVVKTKGRLSVLEEKVMDTPLKGKVGIGHTRWATHGEPSDINAHPHLNKDGSLAVVHNGIIENYLELKNWLKGLGYEFISDTDTEVISHLLDYYYEGDVLQAVLKLVSRIEGSYALGVLSKNEPDKIVAVRKDSPLIVGLGEGENLIASDIPALLPYTRNVVIMADRDIAVLTKDRVTFYDYYGREIEKPVTHIDWDISAAEKGGYRHFMLKEINEQPRAIRDTLRGRITEDGFHLDDISLDEGYIKGLKSIQIVACGTAYHAGLVAKEFYERYIKIPTVTDIASEFRYRDPLVDKNVLTIVISQSGETADTIAAIREAKSKGSKVFAITNVLGSTVARESDYVLYTWAGPEIAVASTKAYITQLAALYMLGGYIGLKRGTLDMKFVRELQAELTAIPDKVQKILDEQDRIQRIADEHYNVKDVFYLGRGLDYAVSMEGSLKLKEVSYIHSEAYPAGELKHGTLALVEDGTLIIAVATQKALYEKTLSNIEETKTRGGYIITVTKGDNEIFNDASDEMIMLPTASDYIMPIITVVPLQLLAYYMAVARGCDVDKPRNLAKSVTVE</sequence>
<dbReference type="CDD" id="cd05009">
    <property type="entry name" value="SIS_GlmS_GlmD_2"/>
    <property type="match status" value="1"/>
</dbReference>
<dbReference type="FunFam" id="3.60.20.10:FF:000006">
    <property type="entry name" value="Glutamine--fructose-6-phosphate aminotransferase [isomerizing]"/>
    <property type="match status" value="1"/>
</dbReference>
<comment type="caution">
    <text evidence="14">The sequence shown here is derived from an EMBL/GenBank/DDBJ whole genome shotgun (WGS) entry which is preliminary data.</text>
</comment>
<proteinExistence type="inferred from homology"/>
<comment type="subcellular location">
    <subcellularLocation>
        <location evidence="2 10">Cytoplasm</location>
    </subcellularLocation>
</comment>
<evidence type="ECO:0000256" key="3">
    <source>
        <dbReference type="ARBA" id="ARBA00012916"/>
    </source>
</evidence>
<protein>
    <recommendedName>
        <fullName evidence="4 10">Glutamine--fructose-6-phosphate aminotransferase [isomerizing]</fullName>
        <ecNumber evidence="3 10">2.6.1.16</ecNumber>
    </recommendedName>
    <alternativeName>
        <fullName evidence="10">D-fructose-6-phosphate amidotransferase</fullName>
    </alternativeName>
    <alternativeName>
        <fullName evidence="10">GFAT</fullName>
    </alternativeName>
    <alternativeName>
        <fullName evidence="10">Glucosamine-6-phosphate synthase</fullName>
    </alternativeName>
    <alternativeName>
        <fullName evidence="10">Hexosephosphate aminotransferase</fullName>
    </alternativeName>
    <alternativeName>
        <fullName evidence="10">L-glutamine--D-fructose-6-phosphate amidotransferase</fullName>
    </alternativeName>
</protein>
<name>A0A5D8QF21_9THEO</name>
<dbReference type="SUPFAM" id="SSF56235">
    <property type="entry name" value="N-terminal nucleophile aminohydrolases (Ntn hydrolases)"/>
    <property type="match status" value="1"/>
</dbReference>
<keyword evidence="7 10" id="KW-0808">Transferase</keyword>
<keyword evidence="6 10" id="KW-0032">Aminotransferase</keyword>
<evidence type="ECO:0000256" key="7">
    <source>
        <dbReference type="ARBA" id="ARBA00022679"/>
    </source>
</evidence>
<evidence type="ECO:0000259" key="12">
    <source>
        <dbReference type="PROSITE" id="PS51278"/>
    </source>
</evidence>
<dbReference type="Gene3D" id="3.60.20.10">
    <property type="entry name" value="Glutamine Phosphoribosylpyrophosphate, subunit 1, domain 1"/>
    <property type="match status" value="1"/>
</dbReference>
<keyword evidence="15" id="KW-1185">Reference proteome</keyword>
<dbReference type="Gene3D" id="3.40.50.10490">
    <property type="entry name" value="Glucose-6-phosphate isomerase like protein, domain 1"/>
    <property type="match status" value="2"/>
</dbReference>
<feature type="active site" description="Nucleophile; for GATase activity" evidence="10">
    <location>
        <position position="2"/>
    </location>
</feature>
<keyword evidence="11" id="KW-0472">Membrane</keyword>
<dbReference type="PROSITE" id="PS51464">
    <property type="entry name" value="SIS"/>
    <property type="match status" value="2"/>
</dbReference>
<keyword evidence="5 10" id="KW-0963">Cytoplasm</keyword>
<evidence type="ECO:0000256" key="10">
    <source>
        <dbReference type="HAMAP-Rule" id="MF_00164"/>
    </source>
</evidence>
<feature type="domain" description="Glutamine amidotransferase type-2" evidence="12">
    <location>
        <begin position="2"/>
        <end position="217"/>
    </location>
</feature>
<comment type="function">
    <text evidence="10">Catalyzes the first step in hexosamine metabolism, converting fructose-6P into glucosamine-6P using glutamine as a nitrogen source.</text>
</comment>
<dbReference type="PROSITE" id="PS51278">
    <property type="entry name" value="GATASE_TYPE_2"/>
    <property type="match status" value="1"/>
</dbReference>
<keyword evidence="11" id="KW-1133">Transmembrane helix</keyword>
<keyword evidence="11" id="KW-0812">Transmembrane</keyword>
<dbReference type="Pfam" id="PF13522">
    <property type="entry name" value="GATase_6"/>
    <property type="match status" value="1"/>
</dbReference>
<evidence type="ECO:0000256" key="4">
    <source>
        <dbReference type="ARBA" id="ARBA00016090"/>
    </source>
</evidence>
<evidence type="ECO:0000256" key="11">
    <source>
        <dbReference type="SAM" id="Phobius"/>
    </source>
</evidence>
<dbReference type="InterPro" id="IPR035490">
    <property type="entry name" value="GlmS/FrlB_SIS"/>
</dbReference>
<gene>
    <name evidence="10 14" type="primary">glmS</name>
    <name evidence="14" type="ORF">FWJ32_06375</name>
</gene>
<dbReference type="EC" id="2.6.1.16" evidence="3 10"/>
<dbReference type="Pfam" id="PF01380">
    <property type="entry name" value="SIS"/>
    <property type="match status" value="2"/>
</dbReference>
<dbReference type="FunFam" id="3.40.50.10490:FF:000001">
    <property type="entry name" value="Glutamine--fructose-6-phosphate aminotransferase [isomerizing]"/>
    <property type="match status" value="1"/>
</dbReference>
<dbReference type="GO" id="GO:0097367">
    <property type="term" value="F:carbohydrate derivative binding"/>
    <property type="evidence" value="ECO:0007669"/>
    <property type="project" value="InterPro"/>
</dbReference>
<dbReference type="GO" id="GO:0004360">
    <property type="term" value="F:glutamine-fructose-6-phosphate transaminase (isomerizing) activity"/>
    <property type="evidence" value="ECO:0007669"/>
    <property type="project" value="UniProtKB-UniRule"/>
</dbReference>
<accession>A0A5D8QF21</accession>
<keyword evidence="9" id="KW-0315">Glutamine amidotransferase</keyword>
<evidence type="ECO:0000256" key="9">
    <source>
        <dbReference type="ARBA" id="ARBA00022962"/>
    </source>
</evidence>
<dbReference type="EMBL" id="VTPS01000008">
    <property type="protein sequence ID" value="TZE82113.1"/>
    <property type="molecule type" value="Genomic_DNA"/>
</dbReference>
<dbReference type="FunFam" id="3.40.50.10490:FF:000002">
    <property type="entry name" value="Glutamine--fructose-6-phosphate aminotransferase [isomerizing]"/>
    <property type="match status" value="1"/>
</dbReference>
<dbReference type="GO" id="GO:0006002">
    <property type="term" value="P:fructose 6-phosphate metabolic process"/>
    <property type="evidence" value="ECO:0007669"/>
    <property type="project" value="TreeGrafter"/>
</dbReference>
<dbReference type="NCBIfam" id="NF001484">
    <property type="entry name" value="PRK00331.1"/>
    <property type="match status" value="1"/>
</dbReference>
<evidence type="ECO:0000313" key="14">
    <source>
        <dbReference type="EMBL" id="TZE82113.1"/>
    </source>
</evidence>
<dbReference type="InterPro" id="IPR017932">
    <property type="entry name" value="GATase_2_dom"/>
</dbReference>
<dbReference type="InterPro" id="IPR046348">
    <property type="entry name" value="SIS_dom_sf"/>
</dbReference>
<evidence type="ECO:0000256" key="2">
    <source>
        <dbReference type="ARBA" id="ARBA00004496"/>
    </source>
</evidence>